<gene>
    <name evidence="1" type="ORF">LSALG_LOCUS3330</name>
</gene>
<reference evidence="1" key="1">
    <citation type="submission" date="2023-04" db="EMBL/GenBank/DDBJ databases">
        <authorList>
            <person name="Vijverberg K."/>
            <person name="Xiong W."/>
            <person name="Schranz E."/>
        </authorList>
    </citation>
    <scope>NUCLEOTIDE SEQUENCE</scope>
</reference>
<evidence type="ECO:0000313" key="1">
    <source>
        <dbReference type="EMBL" id="CAI9262602.1"/>
    </source>
</evidence>
<accession>A0AA35VKE1</accession>
<sequence>MDVVLGDYALMEMICRCTGNDGINILHWSIERDRCSLSAHIVATTSEQGTYISISEAIKLTLAIQKLLRIGGVFYSILKYFLVNRKLWLQALNELGHKHLHLTLQKVKLTFEVSEE</sequence>
<dbReference type="EMBL" id="OX465086">
    <property type="protein sequence ID" value="CAI9262602.1"/>
    <property type="molecule type" value="Genomic_DNA"/>
</dbReference>
<proteinExistence type="predicted"/>
<keyword evidence="2" id="KW-1185">Reference proteome</keyword>
<name>A0AA35VKE1_LACSI</name>
<evidence type="ECO:0000313" key="2">
    <source>
        <dbReference type="Proteomes" id="UP001177003"/>
    </source>
</evidence>
<protein>
    <submittedName>
        <fullName evidence="1">Uncharacterized protein</fullName>
    </submittedName>
</protein>
<organism evidence="1 2">
    <name type="scientific">Lactuca saligna</name>
    <name type="common">Willowleaf lettuce</name>
    <dbReference type="NCBI Taxonomy" id="75948"/>
    <lineage>
        <taxon>Eukaryota</taxon>
        <taxon>Viridiplantae</taxon>
        <taxon>Streptophyta</taxon>
        <taxon>Embryophyta</taxon>
        <taxon>Tracheophyta</taxon>
        <taxon>Spermatophyta</taxon>
        <taxon>Magnoliopsida</taxon>
        <taxon>eudicotyledons</taxon>
        <taxon>Gunneridae</taxon>
        <taxon>Pentapetalae</taxon>
        <taxon>asterids</taxon>
        <taxon>campanulids</taxon>
        <taxon>Asterales</taxon>
        <taxon>Asteraceae</taxon>
        <taxon>Cichorioideae</taxon>
        <taxon>Cichorieae</taxon>
        <taxon>Lactucinae</taxon>
        <taxon>Lactuca</taxon>
    </lineage>
</organism>
<dbReference type="AlphaFoldDB" id="A0AA35VKE1"/>
<dbReference type="Proteomes" id="UP001177003">
    <property type="component" value="Chromosome 0"/>
</dbReference>